<evidence type="ECO:0008006" key="2">
    <source>
        <dbReference type="Google" id="ProtNLM"/>
    </source>
</evidence>
<reference evidence="1" key="1">
    <citation type="journal article" date="2015" name="Proc. Natl. Acad. Sci. U.S.A.">
        <title>Networks of energetic and metabolic interactions define dynamics in microbial communities.</title>
        <authorList>
            <person name="Embree M."/>
            <person name="Liu J.K."/>
            <person name="Al-Bassam M.M."/>
            <person name="Zengler K."/>
        </authorList>
    </citation>
    <scope>NUCLEOTIDE SEQUENCE</scope>
</reference>
<dbReference type="AlphaFoldDB" id="A0A0W8E2F7"/>
<organism evidence="1">
    <name type="scientific">hydrocarbon metagenome</name>
    <dbReference type="NCBI Taxonomy" id="938273"/>
    <lineage>
        <taxon>unclassified sequences</taxon>
        <taxon>metagenomes</taxon>
        <taxon>ecological metagenomes</taxon>
    </lineage>
</organism>
<protein>
    <recommendedName>
        <fullName evidence="2">Wadjet protein JetD C-terminal domain-containing protein</fullName>
    </recommendedName>
</protein>
<dbReference type="EMBL" id="LNQE01001908">
    <property type="protein sequence ID" value="KUG02798.1"/>
    <property type="molecule type" value="Genomic_DNA"/>
</dbReference>
<comment type="caution">
    <text evidence="1">The sequence shown here is derived from an EMBL/GenBank/DDBJ whole genome shotgun (WGS) entry which is preliminary data.</text>
</comment>
<gene>
    <name evidence="1" type="ORF">ASZ90_019792</name>
</gene>
<sequence>MIPPEKLSIHGKFITETELQKISKERDYLLFHAEVEEMVEGGLLSPVKASGKNGRIPPLYNKYRIIRPKEDYSEYLESIRRLNPRLNISAYLKRPELYKKHRELLEGLSHYLWHQGELLKEPMSRKERSFSIWGREKLIDQNFSLLREVLRFNGLGEDYLHYYDTPEPFFEYVHSQSAEMLVLILENKDTWFTFRKLMQASGRNVIAGQRVDLLIYGEGNKITKKVALEDYARGMLQRQAGQAINFKYFGDLDREGIRLFFRTREANPALSIEPFVPLYLLMLDLAQGREMPESPDKRDIPAAVEDFAQLLGSEPAGIMDLLNQGRYIPQEIINYQILASILT</sequence>
<proteinExistence type="predicted"/>
<name>A0A0W8E2F7_9ZZZZ</name>
<accession>A0A0W8E2F7</accession>
<evidence type="ECO:0000313" key="1">
    <source>
        <dbReference type="EMBL" id="KUG02798.1"/>
    </source>
</evidence>